<dbReference type="AlphaFoldDB" id="A0A023D2R4"/>
<proteinExistence type="predicted"/>
<keyword evidence="2" id="KW-1185">Reference proteome</keyword>
<gene>
    <name evidence="1" type="ORF">Amme_013_060</name>
</gene>
<dbReference type="NCBIfam" id="TIGR03142">
    <property type="entry name" value="cytochro_ccmI"/>
    <property type="match status" value="1"/>
</dbReference>
<accession>A0A023D2R4</accession>
<evidence type="ECO:0000313" key="1">
    <source>
        <dbReference type="EMBL" id="GAJ28096.1"/>
    </source>
</evidence>
<dbReference type="RefSeq" id="WP_042056340.1">
    <property type="nucleotide sequence ID" value="NZ_BAND01000013.1"/>
</dbReference>
<sequence length="250" mass="26928">MTWLGLTLIGVLALLPLLWGLRKRVAATPSKDLVDERASALALYRGQLEELARDRALGLVAPEEFESARIEVQRRLLAADRIGTSALAGSGRGRIATVILLIPVGALGLYLVNGHPTLPPQPGRQGTAESVDPKMAALLDRLQGAVQHMTPADPAYAQGHALLGQVEEARGQTDAAVRDYHLALAAKFEPVLALRVAELQRANEGRISADTLSLYRRALDAAPKDAPWRMDVEARIAQGEHDLGEQNPTK</sequence>
<dbReference type="OrthoDB" id="9815847at2"/>
<dbReference type="InterPro" id="IPR017560">
    <property type="entry name" value="Cyt_c_biogenesis_CcmI"/>
</dbReference>
<organism evidence="1 2">
    <name type="scientific">Acidomonas methanolica NBRC 104435</name>
    <dbReference type="NCBI Taxonomy" id="1231351"/>
    <lineage>
        <taxon>Bacteria</taxon>
        <taxon>Pseudomonadati</taxon>
        <taxon>Pseudomonadota</taxon>
        <taxon>Alphaproteobacteria</taxon>
        <taxon>Acetobacterales</taxon>
        <taxon>Acetobacteraceae</taxon>
        <taxon>Acidomonas</taxon>
    </lineage>
</organism>
<reference evidence="1 2" key="2">
    <citation type="journal article" date="2014" name="FEMS Microbiol. Lett.">
        <title>Draft genomic DNA sequence of the facultatively methylotrophic bacterium Acidomonas methanolica type strain MB58.</title>
        <authorList>
            <person name="Higashiura N."/>
            <person name="Hadano H."/>
            <person name="Hirakawa H."/>
            <person name="Matsutani M."/>
            <person name="Takabe S."/>
            <person name="Matsushita K."/>
            <person name="Azuma Y."/>
        </authorList>
    </citation>
    <scope>NUCLEOTIDE SEQUENCE [LARGE SCALE GENOMIC DNA]</scope>
    <source>
        <strain evidence="1 2">MB58</strain>
    </source>
</reference>
<comment type="caution">
    <text evidence="1">The sequence shown here is derived from an EMBL/GenBank/DDBJ whole genome shotgun (WGS) entry which is preliminary data.</text>
</comment>
<name>A0A023D2R4_ACIMT</name>
<evidence type="ECO:0000313" key="2">
    <source>
        <dbReference type="Proteomes" id="UP000019760"/>
    </source>
</evidence>
<reference evidence="2" key="1">
    <citation type="journal article" date="2014" name="FEMS Microbiol. Lett.">
        <title>Draft Genomic DNA Sequence of the Facultatively Methylotrophic Bacterium Acidomonas methanolica type strain MB58.</title>
        <authorList>
            <person name="Higashiura N."/>
            <person name="Hadano H."/>
            <person name="Hirakawa H."/>
            <person name="Matsutani M."/>
            <person name="Takabe S."/>
            <person name="Matsushita K."/>
            <person name="Azuma Y."/>
        </authorList>
    </citation>
    <scope>NUCLEOTIDE SEQUENCE [LARGE SCALE GENOMIC DNA]</scope>
    <source>
        <strain evidence="2">MB58</strain>
    </source>
</reference>
<dbReference type="EMBL" id="BAND01000013">
    <property type="protein sequence ID" value="GAJ28096.1"/>
    <property type="molecule type" value="Genomic_DNA"/>
</dbReference>
<dbReference type="Proteomes" id="UP000019760">
    <property type="component" value="Unassembled WGS sequence"/>
</dbReference>
<protein>
    <submittedName>
        <fullName evidence="1">Cytochrome c-type biogenesis protein CcmH/CycH</fullName>
    </submittedName>
</protein>